<dbReference type="EMBL" id="AAMT01000001">
    <property type="protein sequence ID" value="EAQ14709.1"/>
    <property type="molecule type" value="Genomic_DNA"/>
</dbReference>
<accession>A3V9W8</accession>
<organism evidence="1 2">
    <name type="scientific">Maritimibacter alkaliphilus HTCC2654</name>
    <dbReference type="NCBI Taxonomy" id="314271"/>
    <lineage>
        <taxon>Bacteria</taxon>
        <taxon>Pseudomonadati</taxon>
        <taxon>Pseudomonadota</taxon>
        <taxon>Alphaproteobacteria</taxon>
        <taxon>Rhodobacterales</taxon>
        <taxon>Roseobacteraceae</taxon>
        <taxon>Maritimibacter</taxon>
    </lineage>
</organism>
<dbReference type="AlphaFoldDB" id="A3V9W8"/>
<sequence length="131" mass="15069">MNTQKHKIEFHYEPPVREVDNLEAMIADAARDARDGLRGLHALSSRAIRDNELNIKTLTDIIEQKRILTDQFRHTIRLILANIAQSHPETDEDPVADTVRRDLLSASYLSQRVSDLIEAEQMIGKKRQSRN</sequence>
<reference evidence="1 2" key="1">
    <citation type="journal article" date="2010" name="J. Bacteriol.">
        <title>Genome sequences of Pelagibaca bermudensis HTCC2601T and Maritimibacter alkaliphilus HTCC2654T, the type strains of two marine Roseobacter genera.</title>
        <authorList>
            <person name="Thrash J.C."/>
            <person name="Cho J.C."/>
            <person name="Ferriera S."/>
            <person name="Johnson J."/>
            <person name="Vergin K.L."/>
            <person name="Giovannoni S.J."/>
        </authorList>
    </citation>
    <scope>NUCLEOTIDE SEQUENCE [LARGE SCALE GENOMIC DNA]</scope>
    <source>
        <strain evidence="1 2">HTCC2654</strain>
    </source>
</reference>
<keyword evidence="2" id="KW-1185">Reference proteome</keyword>
<evidence type="ECO:0000313" key="1">
    <source>
        <dbReference type="EMBL" id="EAQ14709.1"/>
    </source>
</evidence>
<name>A3V9W8_9RHOB</name>
<dbReference type="STRING" id="314271.RB2654_19038"/>
<protein>
    <submittedName>
        <fullName evidence="1">Uncharacterized protein</fullName>
    </submittedName>
</protein>
<dbReference type="RefSeq" id="WP_008334512.1">
    <property type="nucleotide sequence ID" value="NZ_CH902578.1"/>
</dbReference>
<comment type="caution">
    <text evidence="1">The sequence shown here is derived from an EMBL/GenBank/DDBJ whole genome shotgun (WGS) entry which is preliminary data.</text>
</comment>
<evidence type="ECO:0000313" key="2">
    <source>
        <dbReference type="Proteomes" id="UP000002931"/>
    </source>
</evidence>
<proteinExistence type="predicted"/>
<dbReference type="HOGENOM" id="CLU_1925041_0_0_5"/>
<dbReference type="Proteomes" id="UP000002931">
    <property type="component" value="Unassembled WGS sequence"/>
</dbReference>
<gene>
    <name evidence="1" type="ORF">RB2654_19038</name>
</gene>